<dbReference type="AlphaFoldDB" id="A0A7R9AF58"/>
<name>A0A7R9AF58_9CRUS</name>
<dbReference type="Proteomes" id="UP000677054">
    <property type="component" value="Unassembled WGS sequence"/>
</dbReference>
<dbReference type="EMBL" id="LR904798">
    <property type="protein sequence ID" value="CAD7253098.1"/>
    <property type="molecule type" value="Genomic_DNA"/>
</dbReference>
<dbReference type="OrthoDB" id="421951at2759"/>
<accession>A0A7R9AF58</accession>
<dbReference type="PROSITE" id="PS51934">
    <property type="entry name" value="LRAT"/>
    <property type="match status" value="1"/>
</dbReference>
<keyword evidence="3" id="KW-1185">Reference proteome</keyword>
<evidence type="ECO:0000259" key="1">
    <source>
        <dbReference type="PROSITE" id="PS51934"/>
    </source>
</evidence>
<feature type="domain" description="LRAT" evidence="1">
    <location>
        <begin position="11"/>
        <end position="127"/>
    </location>
</feature>
<gene>
    <name evidence="2" type="ORF">DSTB1V02_LOCUS12848</name>
</gene>
<sequence length="161" mass="17365">MDWAMARYGDKLTFRTPFYDHEGVLVPGPGGPHVIERVNPGWGMSRGCSSGGSGSSVYAARECIVKRPLGKEEKVIATPPKVPPQQAIAMAEKKYQNRNKEGPYDLFSNNCEHLARECTEGRKYSKQVDNGVKAAVAIGAVATASIVAYRALAPASARRGN</sequence>
<dbReference type="EMBL" id="CAJPEV010005281">
    <property type="protein sequence ID" value="CAG0902971.1"/>
    <property type="molecule type" value="Genomic_DNA"/>
</dbReference>
<organism evidence="2">
    <name type="scientific">Darwinula stevensoni</name>
    <dbReference type="NCBI Taxonomy" id="69355"/>
    <lineage>
        <taxon>Eukaryota</taxon>
        <taxon>Metazoa</taxon>
        <taxon>Ecdysozoa</taxon>
        <taxon>Arthropoda</taxon>
        <taxon>Crustacea</taxon>
        <taxon>Oligostraca</taxon>
        <taxon>Ostracoda</taxon>
        <taxon>Podocopa</taxon>
        <taxon>Podocopida</taxon>
        <taxon>Darwinulocopina</taxon>
        <taxon>Darwinuloidea</taxon>
        <taxon>Darwinulidae</taxon>
        <taxon>Darwinula</taxon>
    </lineage>
</organism>
<dbReference type="Gene3D" id="3.90.1720.10">
    <property type="entry name" value="endopeptidase domain like (from Nostoc punctiforme)"/>
    <property type="match status" value="1"/>
</dbReference>
<protein>
    <recommendedName>
        <fullName evidence="1">LRAT domain-containing protein</fullName>
    </recommendedName>
</protein>
<reference evidence="2" key="1">
    <citation type="submission" date="2020-11" db="EMBL/GenBank/DDBJ databases">
        <authorList>
            <person name="Tran Van P."/>
        </authorList>
    </citation>
    <scope>NUCLEOTIDE SEQUENCE</scope>
</reference>
<dbReference type="InterPro" id="IPR007053">
    <property type="entry name" value="LRAT_dom"/>
</dbReference>
<evidence type="ECO:0000313" key="3">
    <source>
        <dbReference type="Proteomes" id="UP000677054"/>
    </source>
</evidence>
<proteinExistence type="predicted"/>
<evidence type="ECO:0000313" key="2">
    <source>
        <dbReference type="EMBL" id="CAD7253098.1"/>
    </source>
</evidence>
<dbReference type="Pfam" id="PF04970">
    <property type="entry name" value="LRAT"/>
    <property type="match status" value="1"/>
</dbReference>